<sequence length="96" mass="11181">MLMLLTQSMLLLSWWLVKEEAVTDLETHHLKEFKQHKRLIGFPDDFEFTKTKNSQNLVKGNAVVTGEEAEAFSGNHEDSRNTWNPQFLTKRIVTSF</sequence>
<organism evidence="2 3">
    <name type="scientific">Solanum commersonii</name>
    <name type="common">Commerson's wild potato</name>
    <name type="synonym">Commerson's nightshade</name>
    <dbReference type="NCBI Taxonomy" id="4109"/>
    <lineage>
        <taxon>Eukaryota</taxon>
        <taxon>Viridiplantae</taxon>
        <taxon>Streptophyta</taxon>
        <taxon>Embryophyta</taxon>
        <taxon>Tracheophyta</taxon>
        <taxon>Spermatophyta</taxon>
        <taxon>Magnoliopsida</taxon>
        <taxon>eudicotyledons</taxon>
        <taxon>Gunneridae</taxon>
        <taxon>Pentapetalae</taxon>
        <taxon>asterids</taxon>
        <taxon>lamiids</taxon>
        <taxon>Solanales</taxon>
        <taxon>Solanaceae</taxon>
        <taxon>Solanoideae</taxon>
        <taxon>Solaneae</taxon>
        <taxon>Solanum</taxon>
    </lineage>
</organism>
<accession>A0A9J5WPN6</accession>
<keyword evidence="1" id="KW-0732">Signal</keyword>
<feature type="chain" id="PRO_5039909940" evidence="1">
    <location>
        <begin position="22"/>
        <end position="96"/>
    </location>
</feature>
<reference evidence="2 3" key="1">
    <citation type="submission" date="2020-09" db="EMBL/GenBank/DDBJ databases">
        <title>De no assembly of potato wild relative species, Solanum commersonii.</title>
        <authorList>
            <person name="Cho K."/>
        </authorList>
    </citation>
    <scope>NUCLEOTIDE SEQUENCE [LARGE SCALE GENOMIC DNA]</scope>
    <source>
        <strain evidence="2">LZ3.2</strain>
        <tissue evidence="2">Leaf</tissue>
    </source>
</reference>
<dbReference type="Proteomes" id="UP000824120">
    <property type="component" value="Chromosome 11"/>
</dbReference>
<comment type="caution">
    <text evidence="2">The sequence shown here is derived from an EMBL/GenBank/DDBJ whole genome shotgun (WGS) entry which is preliminary data.</text>
</comment>
<evidence type="ECO:0000313" key="2">
    <source>
        <dbReference type="EMBL" id="KAG5577293.1"/>
    </source>
</evidence>
<keyword evidence="3" id="KW-1185">Reference proteome</keyword>
<feature type="signal peptide" evidence="1">
    <location>
        <begin position="1"/>
        <end position="21"/>
    </location>
</feature>
<dbReference type="EMBL" id="JACXVP010000011">
    <property type="protein sequence ID" value="KAG5577293.1"/>
    <property type="molecule type" value="Genomic_DNA"/>
</dbReference>
<proteinExistence type="predicted"/>
<protein>
    <submittedName>
        <fullName evidence="2">Uncharacterized protein</fullName>
    </submittedName>
</protein>
<evidence type="ECO:0000256" key="1">
    <source>
        <dbReference type="SAM" id="SignalP"/>
    </source>
</evidence>
<evidence type="ECO:0000313" key="3">
    <source>
        <dbReference type="Proteomes" id="UP000824120"/>
    </source>
</evidence>
<dbReference type="AlphaFoldDB" id="A0A9J5WPN6"/>
<gene>
    <name evidence="2" type="ORF">H5410_057427</name>
</gene>
<name>A0A9J5WPN6_SOLCO</name>